<sequence>MASAPVLTLPKDLTADVPSSDICQAFENLKRQHAAIHDKRLQLSRSLEADHANDDRTRRPSDEYNELFEGMGQFTIDAMTYTSLALPTSIDDLGLVIATLKQQRMHLDERRNRVVQSILEPPTSKAHDEFARLFADNRIPTPRHKSSVSSR</sequence>
<dbReference type="Proteomes" id="UP000030745">
    <property type="component" value="Unassembled WGS sequence"/>
</dbReference>
<organism evidence="1 2">
    <name type="scientific">Saprolegnia parasitica (strain CBS 223.65)</name>
    <dbReference type="NCBI Taxonomy" id="695850"/>
    <lineage>
        <taxon>Eukaryota</taxon>
        <taxon>Sar</taxon>
        <taxon>Stramenopiles</taxon>
        <taxon>Oomycota</taxon>
        <taxon>Saprolegniomycetes</taxon>
        <taxon>Saprolegniales</taxon>
        <taxon>Saprolegniaceae</taxon>
        <taxon>Saprolegnia</taxon>
    </lineage>
</organism>
<protein>
    <submittedName>
        <fullName evidence="1">Uncharacterized protein</fullName>
    </submittedName>
</protein>
<dbReference type="VEuPathDB" id="FungiDB:SPRG_15020"/>
<proteinExistence type="predicted"/>
<keyword evidence="2" id="KW-1185">Reference proteome</keyword>
<dbReference type="AlphaFoldDB" id="A0A067BWZ1"/>
<gene>
    <name evidence="1" type="ORF">SPRG_15020</name>
</gene>
<dbReference type="RefSeq" id="XP_012210179.1">
    <property type="nucleotide sequence ID" value="XM_012354789.1"/>
</dbReference>
<name>A0A067BWZ1_SAPPC</name>
<accession>A0A067BWZ1</accession>
<dbReference type="GeneID" id="24136791"/>
<dbReference type="EMBL" id="KK583370">
    <property type="protein sequence ID" value="KDO19107.1"/>
    <property type="molecule type" value="Genomic_DNA"/>
</dbReference>
<evidence type="ECO:0000313" key="2">
    <source>
        <dbReference type="Proteomes" id="UP000030745"/>
    </source>
</evidence>
<dbReference type="OrthoDB" id="10371521at2759"/>
<reference evidence="1 2" key="1">
    <citation type="journal article" date="2013" name="PLoS Genet.">
        <title>Distinctive expansion of potential virulence genes in the genome of the oomycete fish pathogen Saprolegnia parasitica.</title>
        <authorList>
            <person name="Jiang R.H."/>
            <person name="de Bruijn I."/>
            <person name="Haas B.J."/>
            <person name="Belmonte R."/>
            <person name="Lobach L."/>
            <person name="Christie J."/>
            <person name="van den Ackerveken G."/>
            <person name="Bottin A."/>
            <person name="Bulone V."/>
            <person name="Diaz-Moreno S.M."/>
            <person name="Dumas B."/>
            <person name="Fan L."/>
            <person name="Gaulin E."/>
            <person name="Govers F."/>
            <person name="Grenville-Briggs L.J."/>
            <person name="Horner N.R."/>
            <person name="Levin J.Z."/>
            <person name="Mammella M."/>
            <person name="Meijer H.J."/>
            <person name="Morris P."/>
            <person name="Nusbaum C."/>
            <person name="Oome S."/>
            <person name="Phillips A.J."/>
            <person name="van Rooyen D."/>
            <person name="Rzeszutek E."/>
            <person name="Saraiva M."/>
            <person name="Secombes C.J."/>
            <person name="Seidl M.F."/>
            <person name="Snel B."/>
            <person name="Stassen J.H."/>
            <person name="Sykes S."/>
            <person name="Tripathy S."/>
            <person name="van den Berg H."/>
            <person name="Vega-Arreguin J.C."/>
            <person name="Wawra S."/>
            <person name="Young S.K."/>
            <person name="Zeng Q."/>
            <person name="Dieguez-Uribeondo J."/>
            <person name="Russ C."/>
            <person name="Tyler B.M."/>
            <person name="van West P."/>
        </authorList>
    </citation>
    <scope>NUCLEOTIDE SEQUENCE [LARGE SCALE GENOMIC DNA]</scope>
    <source>
        <strain evidence="1 2">CBS 223.65</strain>
    </source>
</reference>
<dbReference type="KEGG" id="spar:SPRG_15020"/>
<evidence type="ECO:0000313" key="1">
    <source>
        <dbReference type="EMBL" id="KDO19107.1"/>
    </source>
</evidence>